<accession>A0A1I4ILU8</accession>
<organism evidence="1 2">
    <name type="scientific">Lactococcus garvieae</name>
    <dbReference type="NCBI Taxonomy" id="1363"/>
    <lineage>
        <taxon>Bacteria</taxon>
        <taxon>Bacillati</taxon>
        <taxon>Bacillota</taxon>
        <taxon>Bacilli</taxon>
        <taxon>Lactobacillales</taxon>
        <taxon>Streptococcaceae</taxon>
        <taxon>Lactococcus</taxon>
    </lineage>
</organism>
<evidence type="ECO:0000313" key="1">
    <source>
        <dbReference type="EMBL" id="SFL54746.1"/>
    </source>
</evidence>
<dbReference type="AlphaFoldDB" id="A0A1I4ILU8"/>
<reference evidence="1 2" key="1">
    <citation type="submission" date="2016-10" db="EMBL/GenBank/DDBJ databases">
        <authorList>
            <person name="de Groot N.N."/>
        </authorList>
    </citation>
    <scope>NUCLEOTIDE SEQUENCE [LARGE SCALE GENOMIC DNA]</scope>
    <source>
        <strain evidence="1 2">M79</strain>
    </source>
</reference>
<proteinExistence type="predicted"/>
<gene>
    <name evidence="1" type="ORF">SAMN05216438_11725</name>
</gene>
<protein>
    <submittedName>
        <fullName evidence="1">Uncharacterized protein</fullName>
    </submittedName>
</protein>
<name>A0A1I4ILU8_9LACT</name>
<evidence type="ECO:0000313" key="2">
    <source>
        <dbReference type="Proteomes" id="UP000181969"/>
    </source>
</evidence>
<sequence length="74" mass="8722">MAKRKPYIPKYSRERQKKRQLTNLFVATIPKKDFEVTLNLGYAYQHVSSVLITLDHLNQIQEFSNAYLQPLKVV</sequence>
<dbReference type="Proteomes" id="UP000181969">
    <property type="component" value="Unassembled WGS sequence"/>
</dbReference>
<dbReference type="EMBL" id="FOTJ01000017">
    <property type="protein sequence ID" value="SFL54746.1"/>
    <property type="molecule type" value="Genomic_DNA"/>
</dbReference>